<name>A0A0A9B7K8_ARUDO</name>
<reference evidence="1" key="2">
    <citation type="journal article" date="2015" name="Data Brief">
        <title>Shoot transcriptome of the giant reed, Arundo donax.</title>
        <authorList>
            <person name="Barrero R.A."/>
            <person name="Guerrero F.D."/>
            <person name="Moolhuijzen P."/>
            <person name="Goolsby J.A."/>
            <person name="Tidwell J."/>
            <person name="Bellgard S.E."/>
            <person name="Bellgard M.I."/>
        </authorList>
    </citation>
    <scope>NUCLEOTIDE SEQUENCE</scope>
    <source>
        <tissue evidence="1">Shoot tissue taken approximately 20 cm above the soil surface</tissue>
    </source>
</reference>
<dbReference type="EMBL" id="GBRH01237906">
    <property type="protein sequence ID" value="JAD59989.1"/>
    <property type="molecule type" value="Transcribed_RNA"/>
</dbReference>
<accession>A0A0A9B7K8</accession>
<dbReference type="AlphaFoldDB" id="A0A0A9B7K8"/>
<sequence length="27" mass="3093">MNLTIILTFDPNFTNNINLTNLIIILC</sequence>
<protein>
    <submittedName>
        <fullName evidence="1">Uncharacterized protein</fullName>
    </submittedName>
</protein>
<reference evidence="1" key="1">
    <citation type="submission" date="2014-09" db="EMBL/GenBank/DDBJ databases">
        <authorList>
            <person name="Magalhaes I.L.F."/>
            <person name="Oliveira U."/>
            <person name="Santos F.R."/>
            <person name="Vidigal T.H.D.A."/>
            <person name="Brescovit A.D."/>
            <person name="Santos A.J."/>
        </authorList>
    </citation>
    <scope>NUCLEOTIDE SEQUENCE</scope>
    <source>
        <tissue evidence="1">Shoot tissue taken approximately 20 cm above the soil surface</tissue>
    </source>
</reference>
<proteinExistence type="predicted"/>
<evidence type="ECO:0000313" key="1">
    <source>
        <dbReference type="EMBL" id="JAD59989.1"/>
    </source>
</evidence>
<organism evidence="1">
    <name type="scientific">Arundo donax</name>
    <name type="common">Giant reed</name>
    <name type="synonym">Donax arundinaceus</name>
    <dbReference type="NCBI Taxonomy" id="35708"/>
    <lineage>
        <taxon>Eukaryota</taxon>
        <taxon>Viridiplantae</taxon>
        <taxon>Streptophyta</taxon>
        <taxon>Embryophyta</taxon>
        <taxon>Tracheophyta</taxon>
        <taxon>Spermatophyta</taxon>
        <taxon>Magnoliopsida</taxon>
        <taxon>Liliopsida</taxon>
        <taxon>Poales</taxon>
        <taxon>Poaceae</taxon>
        <taxon>PACMAD clade</taxon>
        <taxon>Arundinoideae</taxon>
        <taxon>Arundineae</taxon>
        <taxon>Arundo</taxon>
    </lineage>
</organism>